<dbReference type="PANTHER" id="PTHR43744:SF12">
    <property type="entry name" value="ABC TRANSPORTER PERMEASE PROTEIN MG189-RELATED"/>
    <property type="match status" value="1"/>
</dbReference>
<keyword evidence="5 7" id="KW-1133">Transmembrane helix</keyword>
<keyword evidence="9" id="KW-0762">Sugar transport</keyword>
<dbReference type="Proteomes" id="UP001238496">
    <property type="component" value="Unassembled WGS sequence"/>
</dbReference>
<feature type="transmembrane region" description="Helical" evidence="7">
    <location>
        <begin position="7"/>
        <end position="28"/>
    </location>
</feature>
<keyword evidence="6 7" id="KW-0472">Membrane</keyword>
<proteinExistence type="inferred from homology"/>
<evidence type="ECO:0000256" key="3">
    <source>
        <dbReference type="ARBA" id="ARBA00022475"/>
    </source>
</evidence>
<comment type="caution">
    <text evidence="9">The sequence shown here is derived from an EMBL/GenBank/DDBJ whole genome shotgun (WGS) entry which is preliminary data.</text>
</comment>
<evidence type="ECO:0000256" key="5">
    <source>
        <dbReference type="ARBA" id="ARBA00022989"/>
    </source>
</evidence>
<dbReference type="InterPro" id="IPR000515">
    <property type="entry name" value="MetI-like"/>
</dbReference>
<evidence type="ECO:0000256" key="4">
    <source>
        <dbReference type="ARBA" id="ARBA00022692"/>
    </source>
</evidence>
<sequence>MNRLSPWAILGYAVLGVFAFISLLPLWMALKTALTHPQEIFQTSTALLPPDAILGNFSRVMGLPTDVVLTSVNASPINFLVALRNSVIYTVLVVGGQLFFSALAGYAFARMKFPGSSVLFYAFVAATMIPAMVLFIPNFILVKELGWINTFQGMVAPSILMSPFAIFFLRQFFISSPKELEEAAKLDGCSAFQIFWKIALPLQKGPIATLAILLTINAWNEFFWPFLTGRDESVRVMAVALSDFLSQTGQGTPDWTGLMAAVSLSIIPVLFVLAFFGRRIVESLQTTGMK</sequence>
<comment type="similarity">
    <text evidence="7">Belongs to the binding-protein-dependent transport system permease family.</text>
</comment>
<evidence type="ECO:0000259" key="8">
    <source>
        <dbReference type="PROSITE" id="PS50928"/>
    </source>
</evidence>
<feature type="transmembrane region" description="Helical" evidence="7">
    <location>
        <begin position="87"/>
        <end position="109"/>
    </location>
</feature>
<dbReference type="EMBL" id="JAUSUW010000022">
    <property type="protein sequence ID" value="MDQ0423529.1"/>
    <property type="molecule type" value="Genomic_DNA"/>
</dbReference>
<name>A0ABU0GDU4_9HYPH</name>
<evidence type="ECO:0000256" key="7">
    <source>
        <dbReference type="RuleBase" id="RU363032"/>
    </source>
</evidence>
<gene>
    <name evidence="9" type="ORF">J2045_004581</name>
</gene>
<evidence type="ECO:0000256" key="2">
    <source>
        <dbReference type="ARBA" id="ARBA00022448"/>
    </source>
</evidence>
<comment type="subcellular location">
    <subcellularLocation>
        <location evidence="1 7">Cell membrane</location>
        <topology evidence="1 7">Multi-pass membrane protein</topology>
    </subcellularLocation>
</comment>
<feature type="transmembrane region" description="Helical" evidence="7">
    <location>
        <begin position="118"/>
        <end position="141"/>
    </location>
</feature>
<evidence type="ECO:0000313" key="10">
    <source>
        <dbReference type="Proteomes" id="UP001238496"/>
    </source>
</evidence>
<dbReference type="SUPFAM" id="SSF161098">
    <property type="entry name" value="MetI-like"/>
    <property type="match status" value="1"/>
</dbReference>
<dbReference type="CDD" id="cd06261">
    <property type="entry name" value="TM_PBP2"/>
    <property type="match status" value="1"/>
</dbReference>
<keyword evidence="4 7" id="KW-0812">Transmembrane</keyword>
<keyword evidence="10" id="KW-1185">Reference proteome</keyword>
<feature type="domain" description="ABC transmembrane type-1" evidence="8">
    <location>
        <begin position="83"/>
        <end position="277"/>
    </location>
</feature>
<organism evidence="9 10">
    <name type="scientific">Peteryoungia aggregata LMG 23059</name>
    <dbReference type="NCBI Taxonomy" id="1368425"/>
    <lineage>
        <taxon>Bacteria</taxon>
        <taxon>Pseudomonadati</taxon>
        <taxon>Pseudomonadota</taxon>
        <taxon>Alphaproteobacteria</taxon>
        <taxon>Hyphomicrobiales</taxon>
        <taxon>Rhizobiaceae</taxon>
        <taxon>Peteryoungia</taxon>
    </lineage>
</organism>
<keyword evidence="3" id="KW-1003">Cell membrane</keyword>
<reference evidence="9 10" key="1">
    <citation type="submission" date="2023-07" db="EMBL/GenBank/DDBJ databases">
        <title>Genomic Encyclopedia of Type Strains, Phase IV (KMG-IV): sequencing the most valuable type-strain genomes for metagenomic binning, comparative biology and taxonomic classification.</title>
        <authorList>
            <person name="Goeker M."/>
        </authorList>
    </citation>
    <scope>NUCLEOTIDE SEQUENCE [LARGE SCALE GENOMIC DNA]</scope>
    <source>
        <strain evidence="9 10">DSM 1111</strain>
    </source>
</reference>
<dbReference type="PANTHER" id="PTHR43744">
    <property type="entry name" value="ABC TRANSPORTER PERMEASE PROTEIN MG189-RELATED-RELATED"/>
    <property type="match status" value="1"/>
</dbReference>
<feature type="transmembrane region" description="Helical" evidence="7">
    <location>
        <begin position="255"/>
        <end position="276"/>
    </location>
</feature>
<dbReference type="RefSeq" id="WP_307377559.1">
    <property type="nucleotide sequence ID" value="NZ_JAUSUW010000022.1"/>
</dbReference>
<dbReference type="PROSITE" id="PS50928">
    <property type="entry name" value="ABC_TM1"/>
    <property type="match status" value="1"/>
</dbReference>
<evidence type="ECO:0000256" key="6">
    <source>
        <dbReference type="ARBA" id="ARBA00023136"/>
    </source>
</evidence>
<evidence type="ECO:0000256" key="1">
    <source>
        <dbReference type="ARBA" id="ARBA00004651"/>
    </source>
</evidence>
<dbReference type="Pfam" id="PF00528">
    <property type="entry name" value="BPD_transp_1"/>
    <property type="match status" value="1"/>
</dbReference>
<protein>
    <submittedName>
        <fullName evidence="9">Multiple sugar transport system permease protein</fullName>
    </submittedName>
</protein>
<accession>A0ABU0GDU4</accession>
<keyword evidence="2 7" id="KW-0813">Transport</keyword>
<dbReference type="InterPro" id="IPR035906">
    <property type="entry name" value="MetI-like_sf"/>
</dbReference>
<dbReference type="Gene3D" id="1.10.3720.10">
    <property type="entry name" value="MetI-like"/>
    <property type="match status" value="1"/>
</dbReference>
<evidence type="ECO:0000313" key="9">
    <source>
        <dbReference type="EMBL" id="MDQ0423529.1"/>
    </source>
</evidence>
<feature type="transmembrane region" description="Helical" evidence="7">
    <location>
        <begin position="147"/>
        <end position="169"/>
    </location>
</feature>